<evidence type="ECO:0000256" key="4">
    <source>
        <dbReference type="ARBA" id="ARBA00022664"/>
    </source>
</evidence>
<dbReference type="InterPro" id="IPR040343">
    <property type="entry name" value="Cet1/Ctl1"/>
</dbReference>
<keyword evidence="12" id="KW-1185">Reference proteome</keyword>
<dbReference type="Proteomes" id="UP000799437">
    <property type="component" value="Unassembled WGS sequence"/>
</dbReference>
<accession>A0A6A6W2N5</accession>
<dbReference type="GO" id="GO:0006370">
    <property type="term" value="P:7-methylguanosine mRNA capping"/>
    <property type="evidence" value="ECO:0007669"/>
    <property type="project" value="UniProtKB-UniRule"/>
</dbReference>
<evidence type="ECO:0000313" key="12">
    <source>
        <dbReference type="Proteomes" id="UP000799437"/>
    </source>
</evidence>
<feature type="compositionally biased region" description="Polar residues" evidence="9">
    <location>
        <begin position="301"/>
        <end position="361"/>
    </location>
</feature>
<evidence type="ECO:0000256" key="3">
    <source>
        <dbReference type="ARBA" id="ARBA00006345"/>
    </source>
</evidence>
<dbReference type="InterPro" id="IPR033469">
    <property type="entry name" value="CYTH-like_dom_sf"/>
</dbReference>
<feature type="compositionally biased region" description="Low complexity" evidence="9">
    <location>
        <begin position="389"/>
        <end position="405"/>
    </location>
</feature>
<dbReference type="EC" id="3.6.1.74" evidence="8"/>
<dbReference type="GO" id="GO:0004651">
    <property type="term" value="F:polynucleotide 5'-phosphatase activity"/>
    <property type="evidence" value="ECO:0007669"/>
    <property type="project" value="UniProtKB-UniRule"/>
</dbReference>
<evidence type="ECO:0000256" key="1">
    <source>
        <dbReference type="ARBA" id="ARBA00001946"/>
    </source>
</evidence>
<protein>
    <recommendedName>
        <fullName evidence="8">mRNA-capping enzyme subunit beta</fullName>
        <ecNumber evidence="8">3.6.1.74</ecNumber>
    </recommendedName>
    <alternativeName>
        <fullName evidence="8">mRNA 5'-phosphatase</fullName>
    </alternativeName>
    <alternativeName>
        <fullName evidence="8">mRNA 5'-triphosphate monophosphatase</fullName>
    </alternativeName>
</protein>
<evidence type="ECO:0000259" key="10">
    <source>
        <dbReference type="Pfam" id="PF02940"/>
    </source>
</evidence>
<dbReference type="PANTHER" id="PTHR28118">
    <property type="entry name" value="POLYNUCLEOTIDE 5'-TRIPHOSPHATASE-RELATED"/>
    <property type="match status" value="1"/>
</dbReference>
<feature type="compositionally biased region" description="Polar residues" evidence="9">
    <location>
        <begin position="94"/>
        <end position="113"/>
    </location>
</feature>
<dbReference type="OrthoDB" id="272147at2759"/>
<comment type="function">
    <text evidence="8">First step of mRNA capping. Converts the 5'-triphosphate end of a nascent mRNA chain into a diphosphate end.</text>
</comment>
<feature type="compositionally biased region" description="Polar residues" evidence="9">
    <location>
        <begin position="208"/>
        <end position="220"/>
    </location>
</feature>
<comment type="catalytic activity">
    <reaction evidence="7">
        <text>a 5'-end triphospho-ribonucleoside in mRNA + H2O = a 5'-end diphospho-ribonucleoside in mRNA + phosphate + H(+)</text>
        <dbReference type="Rhea" id="RHEA:67004"/>
        <dbReference type="Rhea" id="RHEA-COMP:17164"/>
        <dbReference type="Rhea" id="RHEA-COMP:17165"/>
        <dbReference type="ChEBI" id="CHEBI:15377"/>
        <dbReference type="ChEBI" id="CHEBI:15378"/>
        <dbReference type="ChEBI" id="CHEBI:43474"/>
        <dbReference type="ChEBI" id="CHEBI:167616"/>
        <dbReference type="ChEBI" id="CHEBI:167618"/>
        <dbReference type="EC" id="3.6.1.74"/>
    </reaction>
    <physiologicalReaction direction="left-to-right" evidence="7">
        <dbReference type="Rhea" id="RHEA:67005"/>
    </physiologicalReaction>
</comment>
<feature type="compositionally biased region" description="Polar residues" evidence="9">
    <location>
        <begin position="1"/>
        <end position="23"/>
    </location>
</feature>
<dbReference type="Gene3D" id="3.20.100.10">
    <property type="entry name" value="mRNA triphosphatase Cet1-like"/>
    <property type="match status" value="1"/>
</dbReference>
<feature type="region of interest" description="Disordered" evidence="9">
    <location>
        <begin position="1"/>
        <end position="415"/>
    </location>
</feature>
<dbReference type="CDD" id="cd07470">
    <property type="entry name" value="CYTH-like_mRNA_RTPase"/>
    <property type="match status" value="1"/>
</dbReference>
<feature type="compositionally biased region" description="Polar residues" evidence="9">
    <location>
        <begin position="170"/>
        <end position="190"/>
    </location>
</feature>
<evidence type="ECO:0000256" key="9">
    <source>
        <dbReference type="SAM" id="MobiDB-lite"/>
    </source>
</evidence>
<keyword evidence="4 8" id="KW-0507">mRNA processing</keyword>
<dbReference type="GO" id="GO:0031533">
    <property type="term" value="C:mRNA capping enzyme complex"/>
    <property type="evidence" value="ECO:0007669"/>
    <property type="project" value="UniProtKB-UniRule"/>
</dbReference>
<reference evidence="11" key="1">
    <citation type="journal article" date="2020" name="Stud. Mycol.">
        <title>101 Dothideomycetes genomes: a test case for predicting lifestyles and emergence of pathogens.</title>
        <authorList>
            <person name="Haridas S."/>
            <person name="Albert R."/>
            <person name="Binder M."/>
            <person name="Bloem J."/>
            <person name="Labutti K."/>
            <person name="Salamov A."/>
            <person name="Andreopoulos B."/>
            <person name="Baker S."/>
            <person name="Barry K."/>
            <person name="Bills G."/>
            <person name="Bluhm B."/>
            <person name="Cannon C."/>
            <person name="Castanera R."/>
            <person name="Culley D."/>
            <person name="Daum C."/>
            <person name="Ezra D."/>
            <person name="Gonzalez J."/>
            <person name="Henrissat B."/>
            <person name="Kuo A."/>
            <person name="Liang C."/>
            <person name="Lipzen A."/>
            <person name="Lutzoni F."/>
            <person name="Magnuson J."/>
            <person name="Mondo S."/>
            <person name="Nolan M."/>
            <person name="Ohm R."/>
            <person name="Pangilinan J."/>
            <person name="Park H.-J."/>
            <person name="Ramirez L."/>
            <person name="Alfaro M."/>
            <person name="Sun H."/>
            <person name="Tritt A."/>
            <person name="Yoshinaga Y."/>
            <person name="Zwiers L.-H."/>
            <person name="Turgeon B."/>
            <person name="Goodwin S."/>
            <person name="Spatafora J."/>
            <person name="Crous P."/>
            <person name="Grigoriev I."/>
        </authorList>
    </citation>
    <scope>NUCLEOTIDE SEQUENCE</scope>
    <source>
        <strain evidence="11">CBS 121739</strain>
    </source>
</reference>
<dbReference type="GO" id="GO:0140818">
    <property type="term" value="F:mRNA 5'-triphosphate monophosphatase activity"/>
    <property type="evidence" value="ECO:0007669"/>
    <property type="project" value="UniProtKB-EC"/>
</dbReference>
<dbReference type="EMBL" id="ML996578">
    <property type="protein sequence ID" value="KAF2755291.1"/>
    <property type="molecule type" value="Genomic_DNA"/>
</dbReference>
<dbReference type="InterPro" id="IPR004206">
    <property type="entry name" value="mRNA_triPase_Cet1"/>
</dbReference>
<dbReference type="AlphaFoldDB" id="A0A6A6W2N5"/>
<keyword evidence="6 8" id="KW-0539">Nucleus</keyword>
<feature type="compositionally biased region" description="Polar residues" evidence="9">
    <location>
        <begin position="229"/>
        <end position="245"/>
    </location>
</feature>
<dbReference type="PANTHER" id="PTHR28118:SF1">
    <property type="entry name" value="POLYNUCLEOTIDE 5'-TRIPHOSPHATASE CTL1-RELATED"/>
    <property type="match status" value="1"/>
</dbReference>
<name>A0A6A6W2N5_9PEZI</name>
<evidence type="ECO:0000256" key="2">
    <source>
        <dbReference type="ARBA" id="ARBA00004123"/>
    </source>
</evidence>
<evidence type="ECO:0000256" key="7">
    <source>
        <dbReference type="ARBA" id="ARBA00047740"/>
    </source>
</evidence>
<organism evidence="11 12">
    <name type="scientific">Pseudovirgaria hyperparasitica</name>
    <dbReference type="NCBI Taxonomy" id="470096"/>
    <lineage>
        <taxon>Eukaryota</taxon>
        <taxon>Fungi</taxon>
        <taxon>Dikarya</taxon>
        <taxon>Ascomycota</taxon>
        <taxon>Pezizomycotina</taxon>
        <taxon>Dothideomycetes</taxon>
        <taxon>Dothideomycetes incertae sedis</taxon>
        <taxon>Acrospermales</taxon>
        <taxon>Acrospermaceae</taxon>
        <taxon>Pseudovirgaria</taxon>
    </lineage>
</organism>
<dbReference type="InterPro" id="IPR037009">
    <property type="entry name" value="mRNA_triPase_Cet1_sf"/>
</dbReference>
<gene>
    <name evidence="11" type="ORF">EJ05DRAFT_128708</name>
</gene>
<dbReference type="RefSeq" id="XP_033597742.1">
    <property type="nucleotide sequence ID" value="XM_033739135.1"/>
</dbReference>
<keyword evidence="8" id="KW-0506">mRNA capping</keyword>
<feature type="compositionally biased region" description="Basic and acidic residues" evidence="9">
    <location>
        <begin position="406"/>
        <end position="415"/>
    </location>
</feature>
<dbReference type="GeneID" id="54480189"/>
<comment type="subcellular location">
    <subcellularLocation>
        <location evidence="2 8">Nucleus</location>
    </subcellularLocation>
</comment>
<evidence type="ECO:0000256" key="5">
    <source>
        <dbReference type="ARBA" id="ARBA00022801"/>
    </source>
</evidence>
<proteinExistence type="inferred from homology"/>
<feature type="domain" description="mRNA triphosphatase Cet1-like" evidence="10">
    <location>
        <begin position="430"/>
        <end position="663"/>
    </location>
</feature>
<feature type="compositionally biased region" description="Polar residues" evidence="9">
    <location>
        <begin position="260"/>
        <end position="277"/>
    </location>
</feature>
<comment type="similarity">
    <text evidence="3 8">Belongs to the fungal TPase family.</text>
</comment>
<feature type="compositionally biased region" description="Basic and acidic residues" evidence="9">
    <location>
        <begin position="287"/>
        <end position="299"/>
    </location>
</feature>
<dbReference type="Pfam" id="PF02940">
    <property type="entry name" value="mRNA_triPase"/>
    <property type="match status" value="1"/>
</dbReference>
<evidence type="ECO:0000256" key="8">
    <source>
        <dbReference type="RuleBase" id="RU367053"/>
    </source>
</evidence>
<evidence type="ECO:0000256" key="6">
    <source>
        <dbReference type="ARBA" id="ARBA00023242"/>
    </source>
</evidence>
<dbReference type="SUPFAM" id="SSF55154">
    <property type="entry name" value="CYTH-like phosphatases"/>
    <property type="match status" value="1"/>
</dbReference>
<comment type="cofactor">
    <cofactor evidence="1 8">
        <name>Mg(2+)</name>
        <dbReference type="ChEBI" id="CHEBI:18420"/>
    </cofactor>
</comment>
<comment type="subunit">
    <text evidence="8">Heterodimer. The mRNA-capping enzyme is composed of two separate chains alpha and beta, respectively a mRNA guanylyltransferase and an mRNA 5'-triphosphate monophosphatase.</text>
</comment>
<evidence type="ECO:0000313" key="11">
    <source>
        <dbReference type="EMBL" id="KAF2755291.1"/>
    </source>
</evidence>
<sequence>MDIKSMLTQETDTTPKQSQSSAPRYSPIHSSPHNPRPPPHSFASPTTAYNHGPYPPNPHSYPQRELYSATTPTGHVPPAPFNRPSASPYPITTAGVSYNAPQGHPSQSPSSASARGHTPHSHRESPLSASSFSHPPPYNHALQSHPSTPLGPPPSLPRSSSYISREPASPYNQQRTPSSTSYNTQSNTPVSGRPPVLVPESPAVYDNISPQAERNGSEYTTQRERERTVSVSPKTMVPSRTQSMDITRASREHDQARVTPPTSMQSILQRSPPQTFSAIPPPPPTRALEHSPQLRRESTPHVPQQNSAATSRRVTPQRSPSTSRTFSGSHQQQQPKTPMASSTAPQLHLQQTASHNVSNTPRLIPRKRKRHDPIPIWAQKANSKGSLIPRTQPQAQPQQQNGTPQREADQVKRTNIEDLEPSFTNSRPYEEITRRLCDALFDLLIDKDAKLSPSEQLEIEAKLGTLIDHDTDQRYYLPIANEAIINSSRRIRFESNMQETHFKNFNRFLNDQTRISVNPQSRRHRIDYTHRRETDTFYDLDQAGFNMVPPLSRSLLNSNVKSNKVRVTRDNKTGEILAKIIKVRLQNIEMTFPNSIFDCRISINIEVDYPGDIEGLVASTEAGRPVSRKKDRLCYVHQACEIDLTQVINQVDGRQTHEAEIELNSNMLRHEFHGVRENIPNRYEDIVRCFMDNIRELARFTQPVPQA</sequence>
<keyword evidence="5 8" id="KW-0378">Hydrolase</keyword>